<organism evidence="6 7">
    <name type="scientific">Aphanomyces stellatus</name>
    <dbReference type="NCBI Taxonomy" id="120398"/>
    <lineage>
        <taxon>Eukaryota</taxon>
        <taxon>Sar</taxon>
        <taxon>Stramenopiles</taxon>
        <taxon>Oomycota</taxon>
        <taxon>Saprolegniomycetes</taxon>
        <taxon>Saprolegniales</taxon>
        <taxon>Verrucalvaceae</taxon>
        <taxon>Aphanomyces</taxon>
    </lineage>
</organism>
<dbReference type="EMBL" id="CAADRA010005539">
    <property type="protein sequence ID" value="VFT90915.1"/>
    <property type="molecule type" value="Genomic_DNA"/>
</dbReference>
<keyword evidence="4" id="KW-0732">Signal</keyword>
<evidence type="ECO:0000313" key="5">
    <source>
        <dbReference type="EMBL" id="KAF0695064.1"/>
    </source>
</evidence>
<comment type="catalytic activity">
    <reaction evidence="2">
        <text>alpha-L-fucose = beta-L-fucose</text>
        <dbReference type="Rhea" id="RHEA:25580"/>
        <dbReference type="ChEBI" id="CHEBI:42548"/>
        <dbReference type="ChEBI" id="CHEBI:42589"/>
        <dbReference type="EC" id="5.1.3.29"/>
    </reaction>
</comment>
<dbReference type="Gene3D" id="3.40.1650.10">
    <property type="entry name" value="RbsD-like domain"/>
    <property type="match status" value="1"/>
</dbReference>
<dbReference type="InterPro" id="IPR007721">
    <property type="entry name" value="RbsD_FucU"/>
</dbReference>
<sequence length="157" mass="16826">MPLKGVPAILTPQLLSVLASMGHADELLIADANFPASSQGVPTVLHMPGSSATELLEAILKLFPLDSFEATQATIMKQVHSDEDAPIVKEFQGILDNSYQTSDGATVHAGLERLERFAFYKRSKTVYAIISSGETRLYGNIIIKKGVIDGAGKTVIV</sequence>
<name>A0A485L0N0_9STRA</name>
<evidence type="ECO:0000256" key="4">
    <source>
        <dbReference type="SAM" id="SignalP"/>
    </source>
</evidence>
<reference evidence="6 7" key="1">
    <citation type="submission" date="2019-03" db="EMBL/GenBank/DDBJ databases">
        <authorList>
            <person name="Gaulin E."/>
            <person name="Dumas B."/>
        </authorList>
    </citation>
    <scope>NUCLEOTIDE SEQUENCE [LARGE SCALE GENOMIC DNA]</scope>
    <source>
        <strain evidence="6">CBS 568.67</strain>
    </source>
</reference>
<dbReference type="PANTHER" id="PTHR31690">
    <property type="entry name" value="FUCOSE MUTAROTASE"/>
    <property type="match status" value="1"/>
</dbReference>
<evidence type="ECO:0000256" key="3">
    <source>
        <dbReference type="ARBA" id="ARBA00038859"/>
    </source>
</evidence>
<dbReference type="InterPro" id="IPR023750">
    <property type="entry name" value="RbsD-like_sf"/>
</dbReference>
<dbReference type="EC" id="5.1.3.29" evidence="3"/>
<dbReference type="GO" id="GO:0042806">
    <property type="term" value="F:fucose binding"/>
    <property type="evidence" value="ECO:0007669"/>
    <property type="project" value="TreeGrafter"/>
</dbReference>
<proteinExistence type="predicted"/>
<keyword evidence="1" id="KW-0413">Isomerase</keyword>
<evidence type="ECO:0000256" key="2">
    <source>
        <dbReference type="ARBA" id="ARBA00036324"/>
    </source>
</evidence>
<protein>
    <recommendedName>
        <fullName evidence="3">L-fucose mutarotase</fullName>
        <ecNumber evidence="3">5.1.3.29</ecNumber>
    </recommendedName>
</protein>
<evidence type="ECO:0000313" key="7">
    <source>
        <dbReference type="Proteomes" id="UP000332933"/>
    </source>
</evidence>
<dbReference type="InterPro" id="IPR050443">
    <property type="entry name" value="RbsD/FucU_mutarotase"/>
</dbReference>
<reference evidence="5" key="2">
    <citation type="submission" date="2019-06" db="EMBL/GenBank/DDBJ databases">
        <title>Genomics analysis of Aphanomyces spp. identifies a new class of oomycete effector associated with host adaptation.</title>
        <authorList>
            <person name="Gaulin E."/>
        </authorList>
    </citation>
    <scope>NUCLEOTIDE SEQUENCE</scope>
    <source>
        <strain evidence="5">CBS 578.67</strain>
    </source>
</reference>
<dbReference type="Proteomes" id="UP000332933">
    <property type="component" value="Unassembled WGS sequence"/>
</dbReference>
<feature type="signal peptide" evidence="4">
    <location>
        <begin position="1"/>
        <end position="24"/>
    </location>
</feature>
<dbReference type="SUPFAM" id="SSF102546">
    <property type="entry name" value="RbsD-like"/>
    <property type="match status" value="1"/>
</dbReference>
<gene>
    <name evidence="6" type="primary">Aste57867_14087</name>
    <name evidence="5" type="ORF">As57867_014036</name>
    <name evidence="6" type="ORF">ASTE57867_14087</name>
</gene>
<dbReference type="Pfam" id="PF05025">
    <property type="entry name" value="RbsD_FucU"/>
    <property type="match status" value="1"/>
</dbReference>
<dbReference type="EMBL" id="VJMH01005518">
    <property type="protein sequence ID" value="KAF0695064.1"/>
    <property type="molecule type" value="Genomic_DNA"/>
</dbReference>
<feature type="chain" id="PRO_5036116280" description="L-fucose mutarotase" evidence="4">
    <location>
        <begin position="25"/>
        <end position="157"/>
    </location>
</feature>
<evidence type="ECO:0000313" key="6">
    <source>
        <dbReference type="EMBL" id="VFT90915.1"/>
    </source>
</evidence>
<keyword evidence="7" id="KW-1185">Reference proteome</keyword>
<dbReference type="GO" id="GO:0036373">
    <property type="term" value="F:L-fucose mutarotase activity"/>
    <property type="evidence" value="ECO:0007669"/>
    <property type="project" value="UniProtKB-EC"/>
</dbReference>
<evidence type="ECO:0000256" key="1">
    <source>
        <dbReference type="ARBA" id="ARBA00023235"/>
    </source>
</evidence>
<dbReference type="GO" id="GO:0006004">
    <property type="term" value="P:fucose metabolic process"/>
    <property type="evidence" value="ECO:0007669"/>
    <property type="project" value="TreeGrafter"/>
</dbReference>
<dbReference type="OrthoDB" id="10011710at2759"/>
<dbReference type="PANTHER" id="PTHR31690:SF4">
    <property type="entry name" value="FUCOSE MUTAROTASE"/>
    <property type="match status" value="1"/>
</dbReference>
<dbReference type="AlphaFoldDB" id="A0A485L0N0"/>
<accession>A0A485L0N0</accession>